<proteinExistence type="predicted"/>
<evidence type="ECO:0000256" key="1">
    <source>
        <dbReference type="ARBA" id="ARBA00004141"/>
    </source>
</evidence>
<organism evidence="6 7">
    <name type="scientific">Ajellomyces capsulatus (strain G186AR / H82 / ATCC MYA-2454 / RMSCC 2432)</name>
    <name type="common">Darling's disease fungus</name>
    <name type="synonym">Histoplasma capsulatum</name>
    <dbReference type="NCBI Taxonomy" id="447093"/>
    <lineage>
        <taxon>Eukaryota</taxon>
        <taxon>Fungi</taxon>
        <taxon>Dikarya</taxon>
        <taxon>Ascomycota</taxon>
        <taxon>Pezizomycotina</taxon>
        <taxon>Eurotiomycetes</taxon>
        <taxon>Eurotiomycetidae</taxon>
        <taxon>Onygenales</taxon>
        <taxon>Ajellomycetaceae</taxon>
        <taxon>Histoplasma</taxon>
    </lineage>
</organism>
<dbReference type="PANTHER" id="PTHR16201:SF37">
    <property type="entry name" value="PQ-LOOP REPEAT-CONTAINING PROTEIN"/>
    <property type="match status" value="1"/>
</dbReference>
<sequence>MQMVAEDGKIPTAADVLGTIGTALWSIQLIPQIWYNWTKKNTEGLPASMMFIWALSAVCLGIYLVLEQVNIPLQIQPQMFGALCAICWAQVLYYSHGYTSGEAIVAGVMSAAFLGGSETLFIVTFQFAGEKGHGVGDEIADQLMLTMHSISAVEGTFSIIGGTAYILVLVLELGIFISHIIWKLRFWELCQAAKAHGMSFDEFMRLERNGGNNNSSSISSNNSSSAHCELRCSPDDCTRKSPPPYAVPNVNLEGRVSGGEASVDGKQMQRGSCLDIGLMHSL</sequence>
<feature type="transmembrane region" description="Helical" evidence="5">
    <location>
        <begin position="103"/>
        <end position="123"/>
    </location>
</feature>
<dbReference type="RefSeq" id="XP_045286960.1">
    <property type="nucleotide sequence ID" value="XM_045431748.1"/>
</dbReference>
<gene>
    <name evidence="6" type="ORF">HCBG_04699</name>
</gene>
<keyword evidence="7" id="KW-1185">Reference proteome</keyword>
<dbReference type="AlphaFoldDB" id="C0NNG9"/>
<evidence type="ECO:0000256" key="2">
    <source>
        <dbReference type="ARBA" id="ARBA00022692"/>
    </source>
</evidence>
<dbReference type="PANTHER" id="PTHR16201">
    <property type="entry name" value="SEVEN TRANSMEMBRANE PROTEIN 1-RELATED"/>
    <property type="match status" value="1"/>
</dbReference>
<dbReference type="EMBL" id="GG663368">
    <property type="protein sequence ID" value="EEH06479.1"/>
    <property type="molecule type" value="Genomic_DNA"/>
</dbReference>
<dbReference type="HOGENOM" id="CLU_040201_2_1_1"/>
<accession>C0NNG9</accession>
<feature type="transmembrane region" description="Helical" evidence="5">
    <location>
        <begin position="47"/>
        <end position="66"/>
    </location>
</feature>
<feature type="transmembrane region" description="Helical" evidence="5">
    <location>
        <begin position="157"/>
        <end position="182"/>
    </location>
</feature>
<name>C0NNG9_AJECG</name>
<feature type="transmembrane region" description="Helical" evidence="5">
    <location>
        <begin position="12"/>
        <end position="35"/>
    </location>
</feature>
<dbReference type="InterPro" id="IPR006603">
    <property type="entry name" value="PQ-loop_rpt"/>
</dbReference>
<reference evidence="6" key="1">
    <citation type="submission" date="2009-02" db="EMBL/GenBank/DDBJ databases">
        <title>The Genome Sequence of Ajellomyces capsulatus strain G186AR.</title>
        <authorList>
            <consortium name="The Broad Institute Genome Sequencing Platform"/>
            <person name="Champion M."/>
            <person name="Cuomo C."/>
            <person name="Ma L.-J."/>
            <person name="Henn M.R."/>
            <person name="Sil A."/>
            <person name="Goldman B."/>
            <person name="Young S.K."/>
            <person name="Kodira C.D."/>
            <person name="Zeng Q."/>
            <person name="Koehrsen M."/>
            <person name="Alvarado L."/>
            <person name="Berlin A."/>
            <person name="Borenstein D."/>
            <person name="Chen Z."/>
            <person name="Engels R."/>
            <person name="Freedman E."/>
            <person name="Gellesch M."/>
            <person name="Goldberg J."/>
            <person name="Griggs A."/>
            <person name="Gujja S."/>
            <person name="Heiman D."/>
            <person name="Hepburn T."/>
            <person name="Howarth C."/>
            <person name="Jen D."/>
            <person name="Larson L."/>
            <person name="Lewis B."/>
            <person name="Mehta T."/>
            <person name="Park D."/>
            <person name="Pearson M."/>
            <person name="Roberts A."/>
            <person name="Saif S."/>
            <person name="Shea T."/>
            <person name="Shenoy N."/>
            <person name="Sisk P."/>
            <person name="Stolte C."/>
            <person name="Sykes S."/>
            <person name="Walk T."/>
            <person name="White J."/>
            <person name="Yandava C."/>
            <person name="Klein B."/>
            <person name="McEwen J.G."/>
            <person name="Puccia R."/>
            <person name="Goldman G.H."/>
            <person name="Felipe M.S."/>
            <person name="Nino-Vega G."/>
            <person name="San-Blas G."/>
            <person name="Taylor J."/>
            <person name="Mendoza L."/>
            <person name="Galagan J."/>
            <person name="Nusbaum C."/>
            <person name="Birren B."/>
        </authorList>
    </citation>
    <scope>NUCLEOTIDE SEQUENCE</scope>
    <source>
        <strain evidence="6">G186AR</strain>
    </source>
</reference>
<dbReference type="GO" id="GO:0016020">
    <property type="term" value="C:membrane"/>
    <property type="evidence" value="ECO:0007669"/>
    <property type="project" value="UniProtKB-SubCell"/>
</dbReference>
<evidence type="ECO:0000313" key="6">
    <source>
        <dbReference type="EMBL" id="EEH06479.1"/>
    </source>
</evidence>
<dbReference type="InParanoid" id="C0NNG9"/>
<feature type="transmembrane region" description="Helical" evidence="5">
    <location>
        <begin position="78"/>
        <end position="97"/>
    </location>
</feature>
<dbReference type="Gene3D" id="1.20.1280.290">
    <property type="match status" value="1"/>
</dbReference>
<evidence type="ECO:0000256" key="4">
    <source>
        <dbReference type="ARBA" id="ARBA00023136"/>
    </source>
</evidence>
<dbReference type="SMART" id="SM00679">
    <property type="entry name" value="CTNS"/>
    <property type="match status" value="1"/>
</dbReference>
<keyword evidence="3 5" id="KW-1133">Transmembrane helix</keyword>
<evidence type="ECO:0000313" key="7">
    <source>
        <dbReference type="Proteomes" id="UP000001631"/>
    </source>
</evidence>
<protein>
    <submittedName>
        <fullName evidence="6">Uncharacterized protein</fullName>
    </submittedName>
</protein>
<keyword evidence="2 5" id="KW-0812">Transmembrane</keyword>
<dbReference type="Proteomes" id="UP000001631">
    <property type="component" value="Unassembled WGS sequence"/>
</dbReference>
<keyword evidence="4 5" id="KW-0472">Membrane</keyword>
<dbReference type="Pfam" id="PF04193">
    <property type="entry name" value="PQ-loop"/>
    <property type="match status" value="1"/>
</dbReference>
<evidence type="ECO:0000256" key="5">
    <source>
        <dbReference type="SAM" id="Phobius"/>
    </source>
</evidence>
<evidence type="ECO:0000256" key="3">
    <source>
        <dbReference type="ARBA" id="ARBA00022989"/>
    </source>
</evidence>
<comment type="subcellular location">
    <subcellularLocation>
        <location evidence="1">Membrane</location>
        <topology evidence="1">Multi-pass membrane protein</topology>
    </subcellularLocation>
</comment>
<dbReference type="GeneID" id="69037715"/>
<dbReference type="VEuPathDB" id="FungiDB:I7I50_05269"/>
<dbReference type="InterPro" id="IPR051415">
    <property type="entry name" value="LAAT-1"/>
</dbReference>